<feature type="region of interest" description="Disordered" evidence="1">
    <location>
        <begin position="1"/>
        <end position="20"/>
    </location>
</feature>
<protein>
    <submittedName>
        <fullName evidence="2">Uncharacterized protein</fullName>
    </submittedName>
</protein>
<evidence type="ECO:0000256" key="1">
    <source>
        <dbReference type="SAM" id="MobiDB-lite"/>
    </source>
</evidence>
<organism evidence="2 3">
    <name type="scientific">Calycina marina</name>
    <dbReference type="NCBI Taxonomy" id="1763456"/>
    <lineage>
        <taxon>Eukaryota</taxon>
        <taxon>Fungi</taxon>
        <taxon>Dikarya</taxon>
        <taxon>Ascomycota</taxon>
        <taxon>Pezizomycotina</taxon>
        <taxon>Leotiomycetes</taxon>
        <taxon>Helotiales</taxon>
        <taxon>Pezizellaceae</taxon>
        <taxon>Calycina</taxon>
    </lineage>
</organism>
<comment type="caution">
    <text evidence="2">The sequence shown here is derived from an EMBL/GenBank/DDBJ whole genome shotgun (WGS) entry which is preliminary data.</text>
</comment>
<sequence>MIADSRRAEQNNPNDPIVEAIEEQRLPANFRTYEARRLSKMMNQRAVEYAYGDDDEKVLVPSISRAFERKRTSRAVPKFRENIVHLGTKQPVGNTYDSPAIDLPRLKSAYSMRFAAATKTDEMARTISSKLSAKPAKTSARAPKPPQGLRSGKYPIRDIMNYHEATRQYLIDWAAKLNGDEYRHSWDPEEDVADGAIAEWNVNVARWETRRGKTN</sequence>
<accession>A0A9P7Z8S4</accession>
<feature type="region of interest" description="Disordered" evidence="1">
    <location>
        <begin position="129"/>
        <end position="153"/>
    </location>
</feature>
<gene>
    <name evidence="2" type="ORF">BJ878DRAFT_477581</name>
</gene>
<evidence type="ECO:0000313" key="3">
    <source>
        <dbReference type="Proteomes" id="UP000887226"/>
    </source>
</evidence>
<dbReference type="Proteomes" id="UP000887226">
    <property type="component" value="Unassembled WGS sequence"/>
</dbReference>
<name>A0A9P7Z8S4_9HELO</name>
<evidence type="ECO:0000313" key="2">
    <source>
        <dbReference type="EMBL" id="KAG9247217.1"/>
    </source>
</evidence>
<dbReference type="EMBL" id="MU253778">
    <property type="protein sequence ID" value="KAG9247217.1"/>
    <property type="molecule type" value="Genomic_DNA"/>
</dbReference>
<reference evidence="2" key="1">
    <citation type="journal article" date="2021" name="IMA Fungus">
        <title>Genomic characterization of three marine fungi, including Emericellopsis atlantica sp. nov. with signatures of a generalist lifestyle and marine biomass degradation.</title>
        <authorList>
            <person name="Hagestad O.C."/>
            <person name="Hou L."/>
            <person name="Andersen J.H."/>
            <person name="Hansen E.H."/>
            <person name="Altermark B."/>
            <person name="Li C."/>
            <person name="Kuhnert E."/>
            <person name="Cox R.J."/>
            <person name="Crous P.W."/>
            <person name="Spatafora J.W."/>
            <person name="Lail K."/>
            <person name="Amirebrahimi M."/>
            <person name="Lipzen A."/>
            <person name="Pangilinan J."/>
            <person name="Andreopoulos W."/>
            <person name="Hayes R.D."/>
            <person name="Ng V."/>
            <person name="Grigoriev I.V."/>
            <person name="Jackson S.A."/>
            <person name="Sutton T.D.S."/>
            <person name="Dobson A.D.W."/>
            <person name="Rama T."/>
        </authorList>
    </citation>
    <scope>NUCLEOTIDE SEQUENCE</scope>
    <source>
        <strain evidence="2">TRa3180A</strain>
    </source>
</reference>
<dbReference type="AlphaFoldDB" id="A0A9P7Z8S4"/>
<keyword evidence="3" id="KW-1185">Reference proteome</keyword>
<proteinExistence type="predicted"/>